<keyword evidence="2" id="KW-1185">Reference proteome</keyword>
<dbReference type="Proteomes" id="UP001589585">
    <property type="component" value="Unassembled WGS sequence"/>
</dbReference>
<protein>
    <submittedName>
        <fullName evidence="1">Uncharacterized protein</fullName>
    </submittedName>
</protein>
<gene>
    <name evidence="1" type="ORF">ACFFU9_01880</name>
</gene>
<dbReference type="EMBL" id="JBHMFC010000007">
    <property type="protein sequence ID" value="MFB9055480.1"/>
    <property type="molecule type" value="Genomic_DNA"/>
</dbReference>
<sequence>MRKLNYLFFTVLLCSFVLFFNKAEIDMAFNTDSDTLLDAPGHGFQNEHAFNSSAISITNAFQVELLNIEEPNELPTLHHFFATALLKDSLFVSALQYLKLCNFFDLNLTIRDIIFPFHSFL</sequence>
<evidence type="ECO:0000313" key="1">
    <source>
        <dbReference type="EMBL" id="MFB9055480.1"/>
    </source>
</evidence>
<organism evidence="1 2">
    <name type="scientific">Mariniflexile ostreae</name>
    <dbReference type="NCBI Taxonomy" id="1520892"/>
    <lineage>
        <taxon>Bacteria</taxon>
        <taxon>Pseudomonadati</taxon>
        <taxon>Bacteroidota</taxon>
        <taxon>Flavobacteriia</taxon>
        <taxon>Flavobacteriales</taxon>
        <taxon>Flavobacteriaceae</taxon>
        <taxon>Mariniflexile</taxon>
    </lineage>
</organism>
<comment type="caution">
    <text evidence="1">The sequence shown here is derived from an EMBL/GenBank/DDBJ whole genome shotgun (WGS) entry which is preliminary data.</text>
</comment>
<name>A0ABV5F7Q3_9FLAO</name>
<reference evidence="1 2" key="1">
    <citation type="submission" date="2024-09" db="EMBL/GenBank/DDBJ databases">
        <authorList>
            <person name="Sun Q."/>
            <person name="Mori K."/>
        </authorList>
    </citation>
    <scope>NUCLEOTIDE SEQUENCE [LARGE SCALE GENOMIC DNA]</scope>
    <source>
        <strain evidence="1 2">CECT 8622</strain>
    </source>
</reference>
<proteinExistence type="predicted"/>
<accession>A0ABV5F7Q3</accession>
<evidence type="ECO:0000313" key="2">
    <source>
        <dbReference type="Proteomes" id="UP001589585"/>
    </source>
</evidence>